<keyword evidence="3" id="KW-1185">Reference proteome</keyword>
<dbReference type="RefSeq" id="WP_271890535.1">
    <property type="nucleotide sequence ID" value="NZ_JAQBIE010000035.1"/>
</dbReference>
<evidence type="ECO:0008006" key="4">
    <source>
        <dbReference type="Google" id="ProtNLM"/>
    </source>
</evidence>
<keyword evidence="1" id="KW-1133">Transmembrane helix</keyword>
<dbReference type="Proteomes" id="UP001165641">
    <property type="component" value="Unassembled WGS sequence"/>
</dbReference>
<feature type="transmembrane region" description="Helical" evidence="1">
    <location>
        <begin position="12"/>
        <end position="34"/>
    </location>
</feature>
<evidence type="ECO:0000313" key="2">
    <source>
        <dbReference type="EMBL" id="MDB6179437.1"/>
    </source>
</evidence>
<proteinExistence type="predicted"/>
<keyword evidence="1" id="KW-0472">Membrane</keyword>
<protein>
    <recommendedName>
        <fullName evidence="4">DUF1127 domain-containing protein</fullName>
    </recommendedName>
</protein>
<reference evidence="2" key="1">
    <citation type="submission" date="2022-12" db="EMBL/GenBank/DDBJ databases">
        <title>Paracoccus onchidii sp. nov., isolated from a marine invertebrate from the South China Sea.</title>
        <authorList>
            <person name="Xu S."/>
            <person name="Liu Z."/>
            <person name="Xu Y."/>
        </authorList>
    </citation>
    <scope>NUCLEOTIDE SEQUENCE</scope>
    <source>
        <strain evidence="2">Z330</strain>
    </source>
</reference>
<evidence type="ECO:0000313" key="3">
    <source>
        <dbReference type="Proteomes" id="UP001165641"/>
    </source>
</evidence>
<gene>
    <name evidence="2" type="ORF">PAF17_18295</name>
</gene>
<sequence>MATVVNHGAKSATPILSVLAAPFAAIGRFLVVLAEAQPRMRALQKLNEMTDAELADQGLTREGEVRRIMGVSGVV</sequence>
<dbReference type="EMBL" id="JAQBIE010000035">
    <property type="protein sequence ID" value="MDB6179437.1"/>
    <property type="molecule type" value="Genomic_DNA"/>
</dbReference>
<accession>A0ABT4ZJ97</accession>
<comment type="caution">
    <text evidence="2">The sequence shown here is derived from an EMBL/GenBank/DDBJ whole genome shotgun (WGS) entry which is preliminary data.</text>
</comment>
<keyword evidence="1" id="KW-0812">Transmembrane</keyword>
<organism evidence="2 3">
    <name type="scientific">Paracoccus onchidii</name>
    <dbReference type="NCBI Taxonomy" id="3017813"/>
    <lineage>
        <taxon>Bacteria</taxon>
        <taxon>Pseudomonadati</taxon>
        <taxon>Pseudomonadota</taxon>
        <taxon>Alphaproteobacteria</taxon>
        <taxon>Rhodobacterales</taxon>
        <taxon>Paracoccaceae</taxon>
        <taxon>Paracoccus</taxon>
    </lineage>
</organism>
<name>A0ABT4ZJ97_9RHOB</name>
<evidence type="ECO:0000256" key="1">
    <source>
        <dbReference type="SAM" id="Phobius"/>
    </source>
</evidence>